<dbReference type="PANTHER" id="PTHR46401">
    <property type="entry name" value="GLYCOSYLTRANSFERASE WBBK-RELATED"/>
    <property type="match status" value="1"/>
</dbReference>
<dbReference type="InterPro" id="IPR001296">
    <property type="entry name" value="Glyco_trans_1"/>
</dbReference>
<name>A0A8J7CVF3_9RHOB</name>
<gene>
    <name evidence="4" type="ORF">ICN82_10680</name>
</gene>
<keyword evidence="1" id="KW-0808">Transferase</keyword>
<evidence type="ECO:0000313" key="5">
    <source>
        <dbReference type="Proteomes" id="UP000609121"/>
    </source>
</evidence>
<dbReference type="SUPFAM" id="SSF53756">
    <property type="entry name" value="UDP-Glycosyltransferase/glycogen phosphorylase"/>
    <property type="match status" value="1"/>
</dbReference>
<dbReference type="Gene3D" id="3.40.50.2000">
    <property type="entry name" value="Glycogen Phosphorylase B"/>
    <property type="match status" value="2"/>
</dbReference>
<feature type="domain" description="Glycosyl transferase family 4" evidence="3">
    <location>
        <begin position="25"/>
        <end position="191"/>
    </location>
</feature>
<dbReference type="EMBL" id="JACVXA010000029">
    <property type="protein sequence ID" value="MBE3638669.1"/>
    <property type="molecule type" value="Genomic_DNA"/>
</dbReference>
<evidence type="ECO:0000259" key="3">
    <source>
        <dbReference type="Pfam" id="PF12000"/>
    </source>
</evidence>
<dbReference type="AlphaFoldDB" id="A0A8J7CVF3"/>
<evidence type="ECO:0000256" key="1">
    <source>
        <dbReference type="ARBA" id="ARBA00022679"/>
    </source>
</evidence>
<accession>A0A8J7CVF3</accession>
<organism evidence="4 5">
    <name type="scientific">Mangrovicoccus algicola</name>
    <dbReference type="NCBI Taxonomy" id="2771008"/>
    <lineage>
        <taxon>Bacteria</taxon>
        <taxon>Pseudomonadati</taxon>
        <taxon>Pseudomonadota</taxon>
        <taxon>Alphaproteobacteria</taxon>
        <taxon>Rhodobacterales</taxon>
        <taxon>Paracoccaceae</taxon>
        <taxon>Mangrovicoccus</taxon>
    </lineage>
</organism>
<evidence type="ECO:0000313" key="4">
    <source>
        <dbReference type="EMBL" id="MBE3638669.1"/>
    </source>
</evidence>
<proteinExistence type="predicted"/>
<dbReference type="Pfam" id="PF12000">
    <property type="entry name" value="Glyco_trans_4_3"/>
    <property type="match status" value="1"/>
</dbReference>
<dbReference type="RefSeq" id="WP_193182521.1">
    <property type="nucleotide sequence ID" value="NZ_JACVXA010000029.1"/>
</dbReference>
<reference evidence="4" key="1">
    <citation type="submission" date="2020-09" db="EMBL/GenBank/DDBJ databases">
        <title>A novel bacterium of genus Mangrovicoccus, isolated from South China Sea.</title>
        <authorList>
            <person name="Huang H."/>
            <person name="Mo K."/>
            <person name="Hu Y."/>
        </authorList>
    </citation>
    <scope>NUCLEOTIDE SEQUENCE</scope>
    <source>
        <strain evidence="4">HB182678</strain>
    </source>
</reference>
<dbReference type="InterPro" id="IPR022623">
    <property type="entry name" value="Glyco_trans_4"/>
</dbReference>
<dbReference type="PANTHER" id="PTHR46401:SF2">
    <property type="entry name" value="GLYCOSYLTRANSFERASE WBBK-RELATED"/>
    <property type="match status" value="1"/>
</dbReference>
<dbReference type="Proteomes" id="UP000609121">
    <property type="component" value="Unassembled WGS sequence"/>
</dbReference>
<dbReference type="GO" id="GO:0016757">
    <property type="term" value="F:glycosyltransferase activity"/>
    <property type="evidence" value="ECO:0007669"/>
    <property type="project" value="InterPro"/>
</dbReference>
<dbReference type="Pfam" id="PF00534">
    <property type="entry name" value="Glycos_transf_1"/>
    <property type="match status" value="1"/>
</dbReference>
<dbReference type="GO" id="GO:0009103">
    <property type="term" value="P:lipopolysaccharide biosynthetic process"/>
    <property type="evidence" value="ECO:0007669"/>
    <property type="project" value="TreeGrafter"/>
</dbReference>
<feature type="domain" description="Glycosyl transferase family 1" evidence="2">
    <location>
        <begin position="201"/>
        <end position="373"/>
    </location>
</feature>
<keyword evidence="5" id="KW-1185">Reference proteome</keyword>
<evidence type="ECO:0000259" key="2">
    <source>
        <dbReference type="Pfam" id="PF00534"/>
    </source>
</evidence>
<comment type="caution">
    <text evidence="4">The sequence shown here is derived from an EMBL/GenBank/DDBJ whole genome shotgun (WGS) entry which is preliminary data.</text>
</comment>
<protein>
    <submittedName>
        <fullName evidence="4">Glycosyltransferase</fullName>
    </submittedName>
</protein>
<sequence length="400" mass="44284">MKIIFSHQNFPAQFGHFGAYLARCGWDVTFFTAARDATPPEGCRMLRMGAHRDPSAQTHRYLRGLESAVLNAQGFANAAMRARDRIPAPDIVVAHSGWGSGSFAKAVWPETKFVSYAEWYYRWPPRDTGRPAAAEGAEDSRAHAMARNLPMLLDFDQADRIWCPTQFQADQFPATHRARMTVRHDGVDCETFAPGPARIEGVPEGAEVVTYATRGMEPHRGFPEFMRALAVLQKTRPRLHAVIAGQDRVAYGEKLPDGESWKARMLAELDLDLSRVHFAGLLPHGRYRALLQASQAHVYLTVPFVLSWSMIEAMAAGCPLVVSDSPPVREVIPDDSMAEIVPSGDAEAVAVAVARLLDDPQTARRKGEAARRRALAGYDRRWIWPARAQELAELCRGGSG</sequence>